<evidence type="ECO:0000313" key="2">
    <source>
        <dbReference type="EMBL" id="PHH62446.1"/>
    </source>
</evidence>
<comment type="caution">
    <text evidence="2">The sequence shown here is derived from an EMBL/GenBank/DDBJ whole genome shotgun (WGS) entry which is preliminary data.</text>
</comment>
<feature type="region of interest" description="Disordered" evidence="1">
    <location>
        <begin position="1"/>
        <end position="38"/>
    </location>
</feature>
<evidence type="ECO:0000313" key="3">
    <source>
        <dbReference type="Proteomes" id="UP000224854"/>
    </source>
</evidence>
<dbReference type="OrthoDB" id="9930022at2759"/>
<name>A0A2C5Y439_9HYPO</name>
<dbReference type="Proteomes" id="UP000224854">
    <property type="component" value="Unassembled WGS sequence"/>
</dbReference>
<organism evidence="2 3">
    <name type="scientific">Ophiocordyceps australis</name>
    <dbReference type="NCBI Taxonomy" id="1399860"/>
    <lineage>
        <taxon>Eukaryota</taxon>
        <taxon>Fungi</taxon>
        <taxon>Dikarya</taxon>
        <taxon>Ascomycota</taxon>
        <taxon>Pezizomycotina</taxon>
        <taxon>Sordariomycetes</taxon>
        <taxon>Hypocreomycetidae</taxon>
        <taxon>Hypocreales</taxon>
        <taxon>Ophiocordycipitaceae</taxon>
        <taxon>Ophiocordyceps</taxon>
    </lineage>
</organism>
<feature type="compositionally biased region" description="Basic residues" evidence="1">
    <location>
        <begin position="107"/>
        <end position="116"/>
    </location>
</feature>
<feature type="compositionally biased region" description="Low complexity" evidence="1">
    <location>
        <begin position="29"/>
        <end position="38"/>
    </location>
</feature>
<keyword evidence="3" id="KW-1185">Reference proteome</keyword>
<evidence type="ECO:0000256" key="1">
    <source>
        <dbReference type="SAM" id="MobiDB-lite"/>
    </source>
</evidence>
<dbReference type="AlphaFoldDB" id="A0A2C5Y439"/>
<proteinExistence type="predicted"/>
<dbReference type="EMBL" id="NJEU01001664">
    <property type="protein sequence ID" value="PHH62446.1"/>
    <property type="molecule type" value="Genomic_DNA"/>
</dbReference>
<sequence length="439" mass="48603">MAPELNLGFDVDSSLGSEASPDSLDQDTDGVGVLDGDAGGQVAEPFSLADLMTGDNGVHNVWDPLSLRGYSDYDNDKVDFDLHTMPSMACAFGSQPQPQPQPQSQPQHHHQPHHQPQRQPQPVRDVEVFKSIKTMGVDVDAVQANDPNSRTGSIVAFFTSLGSKFSQTRALPFIHERLWFSHSPAAPASNDSCLPLPSNPGTSGPPPMMLAAFSAAAAYSSRTSQTTPWALRIVAEAARDVLKQGERAASHAERLARVQALTVLSVMCFFDGDIGLRAAAERGLATLLAWVKDLESVRNQLEAEARERSQLGLSMRDAPPQTWESWIFLESTRRSVTMGYAYICLSHLLKSEEPRSDMWSDQQNFTASRHLWDAKSSVEFYRAWREKPHYLIENLSFNEFWVYGRPADIDEFTRLMLTGQIGPDAMHHFMHGDIAVPVV</sequence>
<reference evidence="2 3" key="1">
    <citation type="submission" date="2017-06" db="EMBL/GenBank/DDBJ databases">
        <title>Ant-infecting Ophiocordyceps genomes reveal a high diversity of potential behavioral manipulation genes and a possible major role for enterotoxins.</title>
        <authorList>
            <person name="De Bekker C."/>
            <person name="Evans H.C."/>
            <person name="Brachmann A."/>
            <person name="Hughes D.P."/>
        </authorList>
    </citation>
    <scope>NUCLEOTIDE SEQUENCE [LARGE SCALE GENOMIC DNA]</scope>
    <source>
        <strain evidence="2 3">1348a</strain>
    </source>
</reference>
<evidence type="ECO:0008006" key="4">
    <source>
        <dbReference type="Google" id="ProtNLM"/>
    </source>
</evidence>
<gene>
    <name evidence="2" type="ORF">CDD82_2003</name>
</gene>
<accession>A0A2C5Y439</accession>
<protein>
    <recommendedName>
        <fullName evidence="4">Transcription factor domain-containing protein</fullName>
    </recommendedName>
</protein>
<feature type="region of interest" description="Disordered" evidence="1">
    <location>
        <begin position="89"/>
        <end position="123"/>
    </location>
</feature>